<evidence type="ECO:0000313" key="2">
    <source>
        <dbReference type="EMBL" id="EEC81594.1"/>
    </source>
</evidence>
<dbReference type="Proteomes" id="UP000007015">
    <property type="component" value="Chromosome 7"/>
</dbReference>
<dbReference type="EMBL" id="CM000132">
    <property type="protein sequence ID" value="EEC81594.1"/>
    <property type="molecule type" value="Genomic_DNA"/>
</dbReference>
<reference evidence="2 3" key="1">
    <citation type="journal article" date="2005" name="PLoS Biol.">
        <title>The genomes of Oryza sativa: a history of duplications.</title>
        <authorList>
            <person name="Yu J."/>
            <person name="Wang J."/>
            <person name="Lin W."/>
            <person name="Li S."/>
            <person name="Li H."/>
            <person name="Zhou J."/>
            <person name="Ni P."/>
            <person name="Dong W."/>
            <person name="Hu S."/>
            <person name="Zeng C."/>
            <person name="Zhang J."/>
            <person name="Zhang Y."/>
            <person name="Li R."/>
            <person name="Xu Z."/>
            <person name="Li S."/>
            <person name="Li X."/>
            <person name="Zheng H."/>
            <person name="Cong L."/>
            <person name="Lin L."/>
            <person name="Yin J."/>
            <person name="Geng J."/>
            <person name="Li G."/>
            <person name="Shi J."/>
            <person name="Liu J."/>
            <person name="Lv H."/>
            <person name="Li J."/>
            <person name="Wang J."/>
            <person name="Deng Y."/>
            <person name="Ran L."/>
            <person name="Shi X."/>
            <person name="Wang X."/>
            <person name="Wu Q."/>
            <person name="Li C."/>
            <person name="Ren X."/>
            <person name="Wang J."/>
            <person name="Wang X."/>
            <person name="Li D."/>
            <person name="Liu D."/>
            <person name="Zhang X."/>
            <person name="Ji Z."/>
            <person name="Zhao W."/>
            <person name="Sun Y."/>
            <person name="Zhang Z."/>
            <person name="Bao J."/>
            <person name="Han Y."/>
            <person name="Dong L."/>
            <person name="Ji J."/>
            <person name="Chen P."/>
            <person name="Wu S."/>
            <person name="Liu J."/>
            <person name="Xiao Y."/>
            <person name="Bu D."/>
            <person name="Tan J."/>
            <person name="Yang L."/>
            <person name="Ye C."/>
            <person name="Zhang J."/>
            <person name="Xu J."/>
            <person name="Zhou Y."/>
            <person name="Yu Y."/>
            <person name="Zhang B."/>
            <person name="Zhuang S."/>
            <person name="Wei H."/>
            <person name="Liu B."/>
            <person name="Lei M."/>
            <person name="Yu H."/>
            <person name="Li Y."/>
            <person name="Xu H."/>
            <person name="Wei S."/>
            <person name="He X."/>
            <person name="Fang L."/>
            <person name="Zhang Z."/>
            <person name="Zhang Y."/>
            <person name="Huang X."/>
            <person name="Su Z."/>
            <person name="Tong W."/>
            <person name="Li J."/>
            <person name="Tong Z."/>
            <person name="Li S."/>
            <person name="Ye J."/>
            <person name="Wang L."/>
            <person name="Fang L."/>
            <person name="Lei T."/>
            <person name="Chen C."/>
            <person name="Chen H."/>
            <person name="Xu Z."/>
            <person name="Li H."/>
            <person name="Huang H."/>
            <person name="Zhang F."/>
            <person name="Xu H."/>
            <person name="Li N."/>
            <person name="Zhao C."/>
            <person name="Li S."/>
            <person name="Dong L."/>
            <person name="Huang Y."/>
            <person name="Li L."/>
            <person name="Xi Y."/>
            <person name="Qi Q."/>
            <person name="Li W."/>
            <person name="Zhang B."/>
            <person name="Hu W."/>
            <person name="Zhang Y."/>
            <person name="Tian X."/>
            <person name="Jiao Y."/>
            <person name="Liang X."/>
            <person name="Jin J."/>
            <person name="Gao L."/>
            <person name="Zheng W."/>
            <person name="Hao B."/>
            <person name="Liu S."/>
            <person name="Wang W."/>
            <person name="Yuan L."/>
            <person name="Cao M."/>
            <person name="McDermott J."/>
            <person name="Samudrala R."/>
            <person name="Wang J."/>
            <person name="Wong G.K."/>
            <person name="Yang H."/>
        </authorList>
    </citation>
    <scope>NUCLEOTIDE SEQUENCE [LARGE SCALE GENOMIC DNA]</scope>
    <source>
        <strain evidence="3">cv. 93-11</strain>
    </source>
</reference>
<dbReference type="Gramene" id="BGIOSGA024741-TA">
    <property type="protein sequence ID" value="BGIOSGA024741-PA"/>
    <property type="gene ID" value="BGIOSGA024741"/>
</dbReference>
<keyword evidence="1" id="KW-0472">Membrane</keyword>
<dbReference type="AlphaFoldDB" id="B8B7N2"/>
<feature type="transmembrane region" description="Helical" evidence="1">
    <location>
        <begin position="118"/>
        <end position="137"/>
    </location>
</feature>
<evidence type="ECO:0000256" key="1">
    <source>
        <dbReference type="SAM" id="Phobius"/>
    </source>
</evidence>
<sequence>METAAAEWDHLLCSLLEEGRSGVAREPPPTTITAAEVVAAVAQPKHGRVDTENRWKPTHALACMRVAVVLTTHESIGILYSRLHHIFITDIWVRRSSDHMSASLSLTYRLGDHRAHMLVIKWFFNTVSLVLFGIVVVKVVPHCKTMEEVFACILAILTVLGILIMGYCMIKNTKEDIKAMEGSP</sequence>
<organism evidence="2 3">
    <name type="scientific">Oryza sativa subsp. indica</name>
    <name type="common">Rice</name>
    <dbReference type="NCBI Taxonomy" id="39946"/>
    <lineage>
        <taxon>Eukaryota</taxon>
        <taxon>Viridiplantae</taxon>
        <taxon>Streptophyta</taxon>
        <taxon>Embryophyta</taxon>
        <taxon>Tracheophyta</taxon>
        <taxon>Spermatophyta</taxon>
        <taxon>Magnoliopsida</taxon>
        <taxon>Liliopsida</taxon>
        <taxon>Poales</taxon>
        <taxon>Poaceae</taxon>
        <taxon>BOP clade</taxon>
        <taxon>Oryzoideae</taxon>
        <taxon>Oryzeae</taxon>
        <taxon>Oryzinae</taxon>
        <taxon>Oryza</taxon>
        <taxon>Oryza sativa</taxon>
    </lineage>
</organism>
<keyword evidence="1" id="KW-0812">Transmembrane</keyword>
<dbReference type="HOGENOM" id="CLU_126253_0_0_1"/>
<protein>
    <submittedName>
        <fullName evidence="2">Uncharacterized protein</fullName>
    </submittedName>
</protein>
<accession>B8B7N2</accession>
<name>B8B7N2_ORYSI</name>
<keyword evidence="3" id="KW-1185">Reference proteome</keyword>
<evidence type="ECO:0000313" key="3">
    <source>
        <dbReference type="Proteomes" id="UP000007015"/>
    </source>
</evidence>
<keyword evidence="1" id="KW-1133">Transmembrane helix</keyword>
<gene>
    <name evidence="2" type="ORF">OsI_25065</name>
</gene>
<proteinExistence type="predicted"/>
<dbReference type="OMA" id="IFITDIW"/>
<feature type="transmembrane region" description="Helical" evidence="1">
    <location>
        <begin position="149"/>
        <end position="170"/>
    </location>
</feature>